<dbReference type="InterPro" id="IPR050597">
    <property type="entry name" value="Cytochrome_c_Oxidase_Subunit"/>
</dbReference>
<feature type="binding site" description="axial binding residue" evidence="20">
    <location>
        <position position="233"/>
    </location>
    <ligand>
        <name>heme c</name>
        <dbReference type="ChEBI" id="CHEBI:61717"/>
        <label>2</label>
    </ligand>
    <ligandPart>
        <name>Fe</name>
        <dbReference type="ChEBI" id="CHEBI:18248"/>
    </ligandPart>
</feature>
<evidence type="ECO:0000256" key="23">
    <source>
        <dbReference type="SAM" id="Phobius"/>
    </source>
</evidence>
<keyword evidence="13 19" id="KW-0249">Electron transport</keyword>
<dbReference type="EMBL" id="QEXV01000001">
    <property type="protein sequence ID" value="PWE18485.1"/>
    <property type="molecule type" value="Genomic_DNA"/>
</dbReference>
<evidence type="ECO:0000256" key="20">
    <source>
        <dbReference type="PIRSR" id="PIRSR000006-1"/>
    </source>
</evidence>
<feature type="compositionally biased region" description="Basic and acidic residues" evidence="22">
    <location>
        <begin position="1"/>
        <end position="10"/>
    </location>
</feature>
<feature type="binding site" description="covalent" evidence="21">
    <location>
        <position position="232"/>
    </location>
    <ligand>
        <name>heme c</name>
        <dbReference type="ChEBI" id="CHEBI:61717"/>
        <label>2</label>
    </ligand>
</feature>
<evidence type="ECO:0000256" key="4">
    <source>
        <dbReference type="ARBA" id="ARBA00022448"/>
    </source>
</evidence>
<evidence type="ECO:0000256" key="14">
    <source>
        <dbReference type="ARBA" id="ARBA00022989"/>
    </source>
</evidence>
<keyword evidence="10 19" id="KW-0479">Metal-binding</keyword>
<accession>A0A2U2BWU1</accession>
<evidence type="ECO:0000256" key="1">
    <source>
        <dbReference type="ARBA" id="ARBA00004533"/>
    </source>
</evidence>
<keyword evidence="9 23" id="KW-0812">Transmembrane</keyword>
<evidence type="ECO:0000256" key="12">
    <source>
        <dbReference type="ARBA" id="ARBA00022781"/>
    </source>
</evidence>
<name>A0A2U2BWU1_9PROT</name>
<comment type="cofactor">
    <cofactor evidence="19 21">
        <name>heme c</name>
        <dbReference type="ChEBI" id="CHEBI:61717"/>
    </cofactor>
    <text evidence="19 21">Binds 2 heme C groups per subunit.</text>
</comment>
<evidence type="ECO:0000256" key="16">
    <source>
        <dbReference type="ARBA" id="ARBA00023004"/>
    </source>
</evidence>
<keyword evidence="15 19" id="KW-0560">Oxidoreductase</keyword>
<dbReference type="PANTHER" id="PTHR33751">
    <property type="entry name" value="CBB3-TYPE CYTOCHROME C OXIDASE SUBUNIT FIXP"/>
    <property type="match status" value="1"/>
</dbReference>
<evidence type="ECO:0000256" key="10">
    <source>
        <dbReference type="ARBA" id="ARBA00022723"/>
    </source>
</evidence>
<dbReference type="PIRSF" id="PIRSF000006">
    <property type="entry name" value="Cbb3-Cox_fixP"/>
    <property type="match status" value="1"/>
</dbReference>
<evidence type="ECO:0000256" key="15">
    <source>
        <dbReference type="ARBA" id="ARBA00023002"/>
    </source>
</evidence>
<evidence type="ECO:0000256" key="22">
    <source>
        <dbReference type="SAM" id="MobiDB-lite"/>
    </source>
</evidence>
<evidence type="ECO:0000256" key="8">
    <source>
        <dbReference type="ARBA" id="ARBA00022660"/>
    </source>
</evidence>
<comment type="subcellular location">
    <subcellularLocation>
        <location evidence="1 19">Cell inner membrane</location>
    </subcellularLocation>
</comment>
<evidence type="ECO:0000259" key="24">
    <source>
        <dbReference type="PROSITE" id="PS51007"/>
    </source>
</evidence>
<dbReference type="GO" id="GO:0016491">
    <property type="term" value="F:oxidoreductase activity"/>
    <property type="evidence" value="ECO:0007669"/>
    <property type="project" value="UniProtKB-KW"/>
</dbReference>
<keyword evidence="14 23" id="KW-1133">Transmembrane helix</keyword>
<proteinExistence type="inferred from homology"/>
<comment type="caution">
    <text evidence="25">The sequence shown here is derived from an EMBL/GenBank/DDBJ whole genome shotgun (WGS) entry which is preliminary data.</text>
</comment>
<sequence>MADEHDKPEVDDVTGVGTTGHEWDGIKELDNPLPRWWVWIFYASIVWSVIYMIFMPALPAPPGFQGHTEGLRNHSERANVAEAMDQLRASRADNFDALQTAVAEGGVAAVESDPDLLNFALAAGRSAFGDNCATCHGSGAQGFIGYPNLNDDAWLWGGTYEAIRHTLEVGIRSEHPDTRFSQMPAYGRDGLLTREEIDQVTAHVLTLSGREPTSIAAAEQGAEIFDAQCAACHMADGTGDRTQGAPNLTDDIWLYGGEPEQISDTIWRGPYGVMPYWEDRLEEPIITSLAVYVYLLGGGEEDEFIEAARRGVDGPGTAGGR</sequence>
<dbReference type="Proteomes" id="UP000245168">
    <property type="component" value="Unassembled WGS sequence"/>
</dbReference>
<keyword evidence="11" id="KW-0677">Repeat</keyword>
<evidence type="ECO:0000313" key="25">
    <source>
        <dbReference type="EMBL" id="PWE18485.1"/>
    </source>
</evidence>
<keyword evidence="18 19" id="KW-0472">Membrane</keyword>
<evidence type="ECO:0000256" key="17">
    <source>
        <dbReference type="ARBA" id="ARBA00023065"/>
    </source>
</evidence>
<dbReference type="Pfam" id="PF14715">
    <property type="entry name" value="FixP_N"/>
    <property type="match status" value="1"/>
</dbReference>
<comment type="function">
    <text evidence="19">C-type cytochrome. Part of the cbb3-type cytochrome c oxidase complex.</text>
</comment>
<evidence type="ECO:0000256" key="19">
    <source>
        <dbReference type="PIRNR" id="PIRNR000006"/>
    </source>
</evidence>
<keyword evidence="17 19" id="KW-0406">Ion transport</keyword>
<dbReference type="UniPathway" id="UPA00705"/>
<keyword evidence="4 19" id="KW-0813">Transport</keyword>
<dbReference type="GO" id="GO:0005886">
    <property type="term" value="C:plasma membrane"/>
    <property type="evidence" value="ECO:0007669"/>
    <property type="project" value="UniProtKB-SubCell"/>
</dbReference>
<dbReference type="PANTHER" id="PTHR33751:SF1">
    <property type="entry name" value="CBB3-TYPE CYTOCHROME C OXIDASE SUBUNIT FIXP"/>
    <property type="match status" value="1"/>
</dbReference>
<dbReference type="OrthoDB" id="9811281at2"/>
<feature type="binding site" description="covalent" evidence="21">
    <location>
        <position position="132"/>
    </location>
    <ligand>
        <name>heme c</name>
        <dbReference type="ChEBI" id="CHEBI:61717"/>
        <label>1</label>
    </ligand>
</feature>
<dbReference type="Gene3D" id="1.10.760.10">
    <property type="entry name" value="Cytochrome c-like domain"/>
    <property type="match status" value="2"/>
</dbReference>
<evidence type="ECO:0000256" key="3">
    <source>
        <dbReference type="ARBA" id="ARBA00006113"/>
    </source>
</evidence>
<comment type="similarity">
    <text evidence="3 19">Belongs to the CcoP / FixP family.</text>
</comment>
<evidence type="ECO:0000256" key="2">
    <source>
        <dbReference type="ARBA" id="ARBA00004673"/>
    </source>
</evidence>
<keyword evidence="12 19" id="KW-0375">Hydrogen ion transport</keyword>
<dbReference type="Pfam" id="PF13442">
    <property type="entry name" value="Cytochrome_CBB3"/>
    <property type="match status" value="2"/>
</dbReference>
<evidence type="ECO:0000256" key="18">
    <source>
        <dbReference type="ARBA" id="ARBA00023136"/>
    </source>
</evidence>
<evidence type="ECO:0000256" key="7">
    <source>
        <dbReference type="ARBA" id="ARBA00022617"/>
    </source>
</evidence>
<dbReference type="GO" id="GO:0009055">
    <property type="term" value="F:electron transfer activity"/>
    <property type="evidence" value="ECO:0007669"/>
    <property type="project" value="InterPro"/>
</dbReference>
<evidence type="ECO:0000256" key="21">
    <source>
        <dbReference type="PIRSR" id="PIRSR000006-2"/>
    </source>
</evidence>
<dbReference type="NCBIfam" id="TIGR00782">
    <property type="entry name" value="ccoP"/>
    <property type="match status" value="1"/>
</dbReference>
<dbReference type="AlphaFoldDB" id="A0A2U2BWU1"/>
<comment type="subunit">
    <text evidence="19">Component of the cbb3-type cytochrome c oxidase.</text>
</comment>
<dbReference type="InterPro" id="IPR036909">
    <property type="entry name" value="Cyt_c-like_dom_sf"/>
</dbReference>
<dbReference type="PRINTS" id="PR00605">
    <property type="entry name" value="CYTCHROMECIC"/>
</dbReference>
<evidence type="ECO:0000256" key="5">
    <source>
        <dbReference type="ARBA" id="ARBA00022475"/>
    </source>
</evidence>
<evidence type="ECO:0000256" key="13">
    <source>
        <dbReference type="ARBA" id="ARBA00022982"/>
    </source>
</evidence>
<keyword evidence="6 19" id="KW-0997">Cell inner membrane</keyword>
<feature type="binding site" description="axial binding residue" evidence="20">
    <location>
        <position position="136"/>
    </location>
    <ligand>
        <name>heme c</name>
        <dbReference type="ChEBI" id="CHEBI:61717"/>
        <label>1</label>
    </ligand>
    <ligandPart>
        <name>Fe</name>
        <dbReference type="ChEBI" id="CHEBI:18248"/>
    </ligandPart>
</feature>
<keyword evidence="7 19" id="KW-0349">Heme</keyword>
<dbReference type="InterPro" id="IPR038414">
    <property type="entry name" value="CcoP_N_sf"/>
</dbReference>
<dbReference type="SUPFAM" id="SSF46626">
    <property type="entry name" value="Cytochrome c"/>
    <property type="match status" value="2"/>
</dbReference>
<keyword evidence="16 19" id="KW-0408">Iron</keyword>
<feature type="binding site" description="axial binding residue" evidence="20">
    <location>
        <position position="274"/>
    </location>
    <ligand>
        <name>heme c</name>
        <dbReference type="ChEBI" id="CHEBI:61717"/>
        <label>1</label>
    </ligand>
    <ligandPart>
        <name>Fe</name>
        <dbReference type="ChEBI" id="CHEBI:18248"/>
    </ligandPart>
</feature>
<protein>
    <recommendedName>
        <fullName evidence="19">Cbb3-type cytochrome c oxidase subunit</fullName>
    </recommendedName>
</protein>
<evidence type="ECO:0000256" key="6">
    <source>
        <dbReference type="ARBA" id="ARBA00022519"/>
    </source>
</evidence>
<feature type="domain" description="Cytochrome c" evidence="24">
    <location>
        <begin position="119"/>
        <end position="208"/>
    </location>
</feature>
<keyword evidence="26" id="KW-1185">Reference proteome</keyword>
<feature type="binding site" description="covalent" evidence="21">
    <location>
        <position position="135"/>
    </location>
    <ligand>
        <name>heme c</name>
        <dbReference type="ChEBI" id="CHEBI:61717"/>
        <label>1</label>
    </ligand>
</feature>
<dbReference type="RefSeq" id="WP_109251760.1">
    <property type="nucleotide sequence ID" value="NZ_QEXV01000001.1"/>
</dbReference>
<dbReference type="GO" id="GO:1902600">
    <property type="term" value="P:proton transmembrane transport"/>
    <property type="evidence" value="ECO:0007669"/>
    <property type="project" value="UniProtKB-KW"/>
</dbReference>
<dbReference type="GO" id="GO:0006119">
    <property type="term" value="P:oxidative phosphorylation"/>
    <property type="evidence" value="ECO:0007669"/>
    <property type="project" value="UniProtKB-UniPathway"/>
</dbReference>
<gene>
    <name evidence="25" type="primary">ccoP</name>
    <name evidence="25" type="ORF">DDZ18_02450</name>
</gene>
<feature type="transmembrane region" description="Helical" evidence="23">
    <location>
        <begin position="36"/>
        <end position="54"/>
    </location>
</feature>
<feature type="region of interest" description="Disordered" evidence="22">
    <location>
        <begin position="1"/>
        <end position="24"/>
    </location>
</feature>
<dbReference type="Gene3D" id="6.10.280.130">
    <property type="match status" value="1"/>
</dbReference>
<dbReference type="InterPro" id="IPR009056">
    <property type="entry name" value="Cyt_c-like_dom"/>
</dbReference>
<comment type="pathway">
    <text evidence="2 19">Energy metabolism; oxidative phosphorylation.</text>
</comment>
<evidence type="ECO:0000313" key="26">
    <source>
        <dbReference type="Proteomes" id="UP000245168"/>
    </source>
</evidence>
<keyword evidence="5 19" id="KW-1003">Cell membrane</keyword>
<feature type="binding site" description="covalent" evidence="21">
    <location>
        <position position="229"/>
    </location>
    <ligand>
        <name>heme c</name>
        <dbReference type="ChEBI" id="CHEBI:61717"/>
        <label>2</label>
    </ligand>
</feature>
<dbReference type="InterPro" id="IPR004678">
    <property type="entry name" value="Cyt_c_oxidase_cbb3_su3"/>
</dbReference>
<feature type="domain" description="Cytochrome c" evidence="24">
    <location>
        <begin position="216"/>
        <end position="297"/>
    </location>
</feature>
<dbReference type="GO" id="GO:0005506">
    <property type="term" value="F:iron ion binding"/>
    <property type="evidence" value="ECO:0007669"/>
    <property type="project" value="InterPro"/>
</dbReference>
<feature type="binding site" description="axial binding residue" evidence="20">
    <location>
        <position position="183"/>
    </location>
    <ligand>
        <name>heme c</name>
        <dbReference type="ChEBI" id="CHEBI:61717"/>
        <label>2</label>
    </ligand>
    <ligandPart>
        <name>Fe</name>
        <dbReference type="ChEBI" id="CHEBI:18248"/>
    </ligandPart>
</feature>
<reference evidence="26" key="1">
    <citation type="submission" date="2018-05" db="EMBL/GenBank/DDBJ databases">
        <authorList>
            <person name="Liu B.-T."/>
        </authorList>
    </citation>
    <scope>NUCLEOTIDE SEQUENCE [LARGE SCALE GENOMIC DNA]</scope>
    <source>
        <strain evidence="26">WD6-1</strain>
    </source>
</reference>
<dbReference type="InterPro" id="IPR032858">
    <property type="entry name" value="CcoP_N"/>
</dbReference>
<evidence type="ECO:0000256" key="11">
    <source>
        <dbReference type="ARBA" id="ARBA00022737"/>
    </source>
</evidence>
<dbReference type="InterPro" id="IPR008168">
    <property type="entry name" value="Cyt_C_IC"/>
</dbReference>
<dbReference type="GO" id="GO:0020037">
    <property type="term" value="F:heme binding"/>
    <property type="evidence" value="ECO:0007669"/>
    <property type="project" value="InterPro"/>
</dbReference>
<evidence type="ECO:0000256" key="9">
    <source>
        <dbReference type="ARBA" id="ARBA00022692"/>
    </source>
</evidence>
<organism evidence="25 26">
    <name type="scientific">Marinicauda salina</name>
    <dbReference type="NCBI Taxonomy" id="2135793"/>
    <lineage>
        <taxon>Bacteria</taxon>
        <taxon>Pseudomonadati</taxon>
        <taxon>Pseudomonadota</taxon>
        <taxon>Alphaproteobacteria</taxon>
        <taxon>Maricaulales</taxon>
        <taxon>Maricaulaceae</taxon>
        <taxon>Marinicauda</taxon>
    </lineage>
</organism>
<dbReference type="PROSITE" id="PS51007">
    <property type="entry name" value="CYTC"/>
    <property type="match status" value="2"/>
</dbReference>
<keyword evidence="8 19" id="KW-0679">Respiratory chain</keyword>